<sequence>MNTKENDREKFRGALDIGVEAWNEKYLGLPVYMGRSKSKTFSYLKERVWRKIQDSLCARVLKAKYFPDLEVKEGPGISYSWRSIVRGVQALKSGLIWRVGDGSEIDIWKDPWIPSGITRRPITPRGGTILNRTWRMGQRIDPGYFLGGGCEEYPSYTAEYGVRRFCSMAGIFTVKSAYHTLEDQREHLASRQTGESSSGVARTASLDWGKLWRLHYFPKVKHFLWRFAHNTLPLRMNIDRRGMEIDTRCPVCHRLNEDGGHCFFKCKYVKAGWRVMNLKHIRLELMQYSSALDVCKHILNMKEDKMLTTVLFLWNWWDARNKVNAGEDRRSAEQVYDRVMRMVSETSLLSPAKSRPNVQAQRKWHPPILGELKLNFDGAFFDEGKTANNGISHVSVETDCSVLVQALKSADYDQATAGVIFKQIRLMSLVYFVKVDVSFAYRSCNSCAHELARRGANWDPGQMSIWTDPLPCFVRSLVVRDYTEPTYQ</sequence>
<reference evidence="4" key="2">
    <citation type="journal article" date="2008" name="Nucleic Acids Res.">
        <title>The rice annotation project database (RAP-DB): 2008 update.</title>
        <authorList>
            <consortium name="The rice annotation project (RAP)"/>
        </authorList>
    </citation>
    <scope>GENOME REANNOTATION</scope>
    <source>
        <strain evidence="4">cv. Nipponbare</strain>
    </source>
</reference>
<feature type="domain" description="RNase H type-1" evidence="1">
    <location>
        <begin position="386"/>
        <end position="454"/>
    </location>
</feature>
<gene>
    <name evidence="3" type="primary">OSJNBa0042F15.13</name>
</gene>
<protein>
    <recommendedName>
        <fullName evidence="5">Reverse transcriptase zinc-binding domain-containing protein</fullName>
    </recommendedName>
</protein>
<dbReference type="EMBL" id="AC145396">
    <property type="protein sequence ID" value="AAS98491.1"/>
    <property type="molecule type" value="Genomic_DNA"/>
</dbReference>
<dbReference type="Pfam" id="PF13456">
    <property type="entry name" value="RVT_3"/>
    <property type="match status" value="1"/>
</dbReference>
<dbReference type="Proteomes" id="UP000000763">
    <property type="component" value="Chromosome 5"/>
</dbReference>
<dbReference type="PANTHER" id="PTHR47074:SF70">
    <property type="entry name" value="OS07G0513450 PROTEIN"/>
    <property type="match status" value="1"/>
</dbReference>
<dbReference type="AlphaFoldDB" id="Q75GA2"/>
<dbReference type="InterPro" id="IPR026960">
    <property type="entry name" value="RVT-Znf"/>
</dbReference>
<dbReference type="GO" id="GO:0004523">
    <property type="term" value="F:RNA-DNA hybrid ribonuclease activity"/>
    <property type="evidence" value="ECO:0007669"/>
    <property type="project" value="InterPro"/>
</dbReference>
<reference evidence="4" key="1">
    <citation type="journal article" date="2005" name="Nature">
        <title>The map-based sequence of the rice genome.</title>
        <authorList>
            <consortium name="International rice genome sequencing project (IRGSP)"/>
            <person name="Matsumoto T."/>
            <person name="Wu J."/>
            <person name="Kanamori H."/>
            <person name="Katayose Y."/>
            <person name="Fujisawa M."/>
            <person name="Namiki N."/>
            <person name="Mizuno H."/>
            <person name="Yamamoto K."/>
            <person name="Antonio B.A."/>
            <person name="Baba T."/>
            <person name="Sakata K."/>
            <person name="Nagamura Y."/>
            <person name="Aoki H."/>
            <person name="Arikawa K."/>
            <person name="Arita K."/>
            <person name="Bito T."/>
            <person name="Chiden Y."/>
            <person name="Fujitsuka N."/>
            <person name="Fukunaka R."/>
            <person name="Hamada M."/>
            <person name="Harada C."/>
            <person name="Hayashi A."/>
            <person name="Hijishita S."/>
            <person name="Honda M."/>
            <person name="Hosokawa S."/>
            <person name="Ichikawa Y."/>
            <person name="Idonuma A."/>
            <person name="Iijima M."/>
            <person name="Ikeda M."/>
            <person name="Ikeno M."/>
            <person name="Ito K."/>
            <person name="Ito S."/>
            <person name="Ito T."/>
            <person name="Ito Y."/>
            <person name="Ito Y."/>
            <person name="Iwabuchi A."/>
            <person name="Kamiya K."/>
            <person name="Karasawa W."/>
            <person name="Kurita K."/>
            <person name="Katagiri S."/>
            <person name="Kikuta A."/>
            <person name="Kobayashi H."/>
            <person name="Kobayashi N."/>
            <person name="Machita K."/>
            <person name="Maehara T."/>
            <person name="Masukawa M."/>
            <person name="Mizubayashi T."/>
            <person name="Mukai Y."/>
            <person name="Nagasaki H."/>
            <person name="Nagata Y."/>
            <person name="Naito S."/>
            <person name="Nakashima M."/>
            <person name="Nakama Y."/>
            <person name="Nakamichi Y."/>
            <person name="Nakamura M."/>
            <person name="Meguro A."/>
            <person name="Negishi M."/>
            <person name="Ohta I."/>
            <person name="Ohta T."/>
            <person name="Okamoto M."/>
            <person name="Ono N."/>
            <person name="Saji S."/>
            <person name="Sakaguchi M."/>
            <person name="Sakai K."/>
            <person name="Shibata M."/>
            <person name="Shimokawa T."/>
            <person name="Song J."/>
            <person name="Takazaki Y."/>
            <person name="Terasawa K."/>
            <person name="Tsugane M."/>
            <person name="Tsuji K."/>
            <person name="Ueda S."/>
            <person name="Waki K."/>
            <person name="Yamagata H."/>
            <person name="Yamamoto M."/>
            <person name="Yamamoto S."/>
            <person name="Yamane H."/>
            <person name="Yoshiki S."/>
            <person name="Yoshihara R."/>
            <person name="Yukawa K."/>
            <person name="Zhong H."/>
            <person name="Yano M."/>
            <person name="Yuan Q."/>
            <person name="Ouyang S."/>
            <person name="Liu J."/>
            <person name="Jones K.M."/>
            <person name="Gansberger K."/>
            <person name="Moffat K."/>
            <person name="Hill J."/>
            <person name="Bera J."/>
            <person name="Fadrosh D."/>
            <person name="Jin S."/>
            <person name="Johri S."/>
            <person name="Kim M."/>
            <person name="Overton L."/>
            <person name="Reardon M."/>
            <person name="Tsitrin T."/>
            <person name="Vuong H."/>
            <person name="Weaver B."/>
            <person name="Ciecko A."/>
            <person name="Tallon L."/>
            <person name="Jackson J."/>
            <person name="Pai G."/>
            <person name="Aken S.V."/>
            <person name="Utterback T."/>
            <person name="Reidmuller S."/>
            <person name="Feldblyum T."/>
            <person name="Hsiao J."/>
            <person name="Zismann V."/>
            <person name="Iobst S."/>
            <person name="de Vazeille A.R."/>
            <person name="Buell C.R."/>
            <person name="Ying K."/>
            <person name="Li Y."/>
            <person name="Lu T."/>
            <person name="Huang Y."/>
            <person name="Zhao Q."/>
            <person name="Feng Q."/>
            <person name="Zhang L."/>
            <person name="Zhu J."/>
            <person name="Weng Q."/>
            <person name="Mu J."/>
            <person name="Lu Y."/>
            <person name="Fan D."/>
            <person name="Liu Y."/>
            <person name="Guan J."/>
            <person name="Zhang Y."/>
            <person name="Yu S."/>
            <person name="Liu X."/>
            <person name="Zhang Y."/>
            <person name="Hong G."/>
            <person name="Han B."/>
            <person name="Choisne N."/>
            <person name="Demange N."/>
            <person name="Orjeda G."/>
            <person name="Samain S."/>
            <person name="Cattolico L."/>
            <person name="Pelletier E."/>
            <person name="Couloux A."/>
            <person name="Segurens B."/>
            <person name="Wincker P."/>
            <person name="D'Hont A."/>
            <person name="Scarpelli C."/>
            <person name="Weissenbach J."/>
            <person name="Salanoubat M."/>
            <person name="Quetier F."/>
            <person name="Yu Y."/>
            <person name="Kim H.R."/>
            <person name="Rambo T."/>
            <person name="Currie J."/>
            <person name="Collura K."/>
            <person name="Luo M."/>
            <person name="Yang T."/>
            <person name="Ammiraju J.S.S."/>
            <person name="Engler F."/>
            <person name="Soderlund C."/>
            <person name="Wing R.A."/>
            <person name="Palmer L.E."/>
            <person name="de la Bastide M."/>
            <person name="Spiegel L."/>
            <person name="Nascimento L."/>
            <person name="Zutavern T."/>
            <person name="O'Shaughnessy A."/>
            <person name="Dike S."/>
            <person name="Dedhia N."/>
            <person name="Preston R."/>
            <person name="Balija V."/>
            <person name="McCombie W.R."/>
            <person name="Chow T."/>
            <person name="Chen H."/>
            <person name="Chung M."/>
            <person name="Chen C."/>
            <person name="Shaw J."/>
            <person name="Wu H."/>
            <person name="Hsiao K."/>
            <person name="Chao Y."/>
            <person name="Chu M."/>
            <person name="Cheng C."/>
            <person name="Hour A."/>
            <person name="Lee P."/>
            <person name="Lin S."/>
            <person name="Lin Y."/>
            <person name="Liou J."/>
            <person name="Liu S."/>
            <person name="Hsing Y."/>
            <person name="Raghuvanshi S."/>
            <person name="Mohanty A."/>
            <person name="Bharti A.K."/>
            <person name="Gaur A."/>
            <person name="Gupta V."/>
            <person name="Kumar D."/>
            <person name="Ravi V."/>
            <person name="Vij S."/>
            <person name="Kapur A."/>
            <person name="Khurana P."/>
            <person name="Khurana P."/>
            <person name="Khurana J.P."/>
            <person name="Tyagi A.K."/>
            <person name="Gaikwad K."/>
            <person name="Singh A."/>
            <person name="Dalal V."/>
            <person name="Srivastava S."/>
            <person name="Dixit A."/>
            <person name="Pal A.K."/>
            <person name="Ghazi I.A."/>
            <person name="Yadav M."/>
            <person name="Pandit A."/>
            <person name="Bhargava A."/>
            <person name="Sureshbabu K."/>
            <person name="Batra K."/>
            <person name="Sharma T.R."/>
            <person name="Mohapatra T."/>
            <person name="Singh N.K."/>
            <person name="Messing J."/>
            <person name="Nelson A.B."/>
            <person name="Fuks G."/>
            <person name="Kavchok S."/>
            <person name="Keizer G."/>
            <person name="Linton E."/>
            <person name="Llaca V."/>
            <person name="Song R."/>
            <person name="Tanyolac B."/>
            <person name="Young S."/>
            <person name="Ho-Il K."/>
            <person name="Hahn J.H."/>
            <person name="Sangsakoo G."/>
            <person name="Vanavichit A."/>
            <person name="de Mattos Luiz.A.T."/>
            <person name="Zimmer P.D."/>
            <person name="Malone G."/>
            <person name="Dellagostin O."/>
            <person name="de Oliveira A.C."/>
            <person name="Bevan M."/>
            <person name="Bancroft I."/>
            <person name="Minx P."/>
            <person name="Cordum H."/>
            <person name="Wilson R."/>
            <person name="Cheng Z."/>
            <person name="Jin W."/>
            <person name="Jiang J."/>
            <person name="Leong S.A."/>
            <person name="Iwama H."/>
            <person name="Gojobori T."/>
            <person name="Itoh T."/>
            <person name="Niimura Y."/>
            <person name="Fujii Y."/>
            <person name="Habara T."/>
            <person name="Sakai H."/>
            <person name="Sato Y."/>
            <person name="Wilson G."/>
            <person name="Kumar K."/>
            <person name="McCouch S."/>
            <person name="Juretic N."/>
            <person name="Hoen D."/>
            <person name="Wright S."/>
            <person name="Bruskiewich R."/>
            <person name="Bureau T."/>
            <person name="Miyao A."/>
            <person name="Hirochika H."/>
            <person name="Nishikawa T."/>
            <person name="Kadowaki K."/>
            <person name="Sugiura M."/>
            <person name="Burr B."/>
            <person name="Sasaki T."/>
        </authorList>
    </citation>
    <scope>NUCLEOTIDE SEQUENCE [LARGE SCALE GENOMIC DNA]</scope>
    <source>
        <strain evidence="4">cv. Nipponbare</strain>
    </source>
</reference>
<evidence type="ECO:0000259" key="2">
    <source>
        <dbReference type="Pfam" id="PF13966"/>
    </source>
</evidence>
<dbReference type="GO" id="GO:0003676">
    <property type="term" value="F:nucleic acid binding"/>
    <property type="evidence" value="ECO:0007669"/>
    <property type="project" value="InterPro"/>
</dbReference>
<dbReference type="InterPro" id="IPR002156">
    <property type="entry name" value="RNaseH_domain"/>
</dbReference>
<evidence type="ECO:0000259" key="1">
    <source>
        <dbReference type="Pfam" id="PF13456"/>
    </source>
</evidence>
<accession>Q75GA2</accession>
<proteinExistence type="predicted"/>
<dbReference type="InterPro" id="IPR044730">
    <property type="entry name" value="RNase_H-like_dom_plant"/>
</dbReference>
<dbReference type="CDD" id="cd06222">
    <property type="entry name" value="RNase_H_like"/>
    <property type="match status" value="1"/>
</dbReference>
<feature type="domain" description="Reverse transcriptase zinc-binding" evidence="2">
    <location>
        <begin position="172"/>
        <end position="273"/>
    </location>
</feature>
<dbReference type="Pfam" id="PF13966">
    <property type="entry name" value="zf-RVT"/>
    <property type="match status" value="1"/>
</dbReference>
<evidence type="ECO:0000313" key="4">
    <source>
        <dbReference type="Proteomes" id="UP000000763"/>
    </source>
</evidence>
<organism evidence="3 4">
    <name type="scientific">Oryza sativa subsp. japonica</name>
    <name type="common">Rice</name>
    <dbReference type="NCBI Taxonomy" id="39947"/>
    <lineage>
        <taxon>Eukaryota</taxon>
        <taxon>Viridiplantae</taxon>
        <taxon>Streptophyta</taxon>
        <taxon>Embryophyta</taxon>
        <taxon>Tracheophyta</taxon>
        <taxon>Spermatophyta</taxon>
        <taxon>Magnoliopsida</taxon>
        <taxon>Liliopsida</taxon>
        <taxon>Poales</taxon>
        <taxon>Poaceae</taxon>
        <taxon>BOP clade</taxon>
        <taxon>Oryzoideae</taxon>
        <taxon>Oryzeae</taxon>
        <taxon>Oryzinae</taxon>
        <taxon>Oryza</taxon>
        <taxon>Oryza sativa</taxon>
    </lineage>
</organism>
<evidence type="ECO:0008006" key="5">
    <source>
        <dbReference type="Google" id="ProtNLM"/>
    </source>
</evidence>
<name>Q75GA2_ORYSJ</name>
<dbReference type="PANTHER" id="PTHR47074">
    <property type="entry name" value="BNAC02G40300D PROTEIN"/>
    <property type="match status" value="1"/>
</dbReference>
<dbReference type="InterPro" id="IPR052929">
    <property type="entry name" value="RNase_H-like_EbsB-rel"/>
</dbReference>
<evidence type="ECO:0000313" key="3">
    <source>
        <dbReference type="EMBL" id="AAS98491.1"/>
    </source>
</evidence>